<dbReference type="Proteomes" id="UP000199073">
    <property type="component" value="Unassembled WGS sequence"/>
</dbReference>
<gene>
    <name evidence="1" type="ORF">SAMN05660330_00043</name>
</gene>
<name>A0A1H0IVN6_9BACT</name>
<protein>
    <submittedName>
        <fullName evidence="1">Uncharacterized protein</fullName>
    </submittedName>
</protein>
<dbReference type="RefSeq" id="WP_092218592.1">
    <property type="nucleotide sequence ID" value="NZ_FNJI01000001.1"/>
</dbReference>
<evidence type="ECO:0000313" key="1">
    <source>
        <dbReference type="EMBL" id="SDO35485.1"/>
    </source>
</evidence>
<accession>A0A1H0IVN6</accession>
<reference evidence="1 2" key="1">
    <citation type="submission" date="2016-10" db="EMBL/GenBank/DDBJ databases">
        <authorList>
            <person name="de Groot N.N."/>
        </authorList>
    </citation>
    <scope>NUCLEOTIDE SEQUENCE [LARGE SCALE GENOMIC DNA]</scope>
    <source>
        <strain evidence="1 2">DSM 12130</strain>
    </source>
</reference>
<proteinExistence type="predicted"/>
<organism evidence="1 2">
    <name type="scientific">Desulforhopalus singaporensis</name>
    <dbReference type="NCBI Taxonomy" id="91360"/>
    <lineage>
        <taxon>Bacteria</taxon>
        <taxon>Pseudomonadati</taxon>
        <taxon>Thermodesulfobacteriota</taxon>
        <taxon>Desulfobulbia</taxon>
        <taxon>Desulfobulbales</taxon>
        <taxon>Desulfocapsaceae</taxon>
        <taxon>Desulforhopalus</taxon>
    </lineage>
</organism>
<keyword evidence="2" id="KW-1185">Reference proteome</keyword>
<evidence type="ECO:0000313" key="2">
    <source>
        <dbReference type="Proteomes" id="UP000199073"/>
    </source>
</evidence>
<sequence length="105" mass="12058">MNFGDEEVFYRLENKIIKNNAGLEDIISFQKLIDDRVHKIFILSLENLFAVEPVQCARQQPQESTSIYMICSTCGQQVLATRCIERRDVFTTPCNDDSIGHNINC</sequence>
<dbReference type="EMBL" id="FNJI01000001">
    <property type="protein sequence ID" value="SDO35485.1"/>
    <property type="molecule type" value="Genomic_DNA"/>
</dbReference>
<dbReference type="AlphaFoldDB" id="A0A1H0IVN6"/>
<dbReference type="STRING" id="91360.SAMN05660330_00043"/>